<evidence type="ECO:0000313" key="3">
    <source>
        <dbReference type="Proteomes" id="UP000001693"/>
    </source>
</evidence>
<proteinExistence type="predicted"/>
<dbReference type="InterPro" id="IPR001227">
    <property type="entry name" value="Ac_transferase_dom_sf"/>
</dbReference>
<dbReference type="KEGG" id="lch:Lcho_0073"/>
<dbReference type="GO" id="GO:0004314">
    <property type="term" value="F:[acyl-carrier-protein] S-malonyltransferase activity"/>
    <property type="evidence" value="ECO:0007669"/>
    <property type="project" value="TreeGrafter"/>
</dbReference>
<dbReference type="PANTHER" id="PTHR42681">
    <property type="entry name" value="MALONYL-COA-ACYL CARRIER PROTEIN TRANSACYLASE, MITOCHONDRIAL"/>
    <property type="match status" value="1"/>
</dbReference>
<dbReference type="InterPro" id="IPR050858">
    <property type="entry name" value="Mal-CoA-ACP_Trans/PKS_FabD"/>
</dbReference>
<dbReference type="InterPro" id="IPR014043">
    <property type="entry name" value="Acyl_transferase_dom"/>
</dbReference>
<dbReference type="GO" id="GO:0006633">
    <property type="term" value="P:fatty acid biosynthetic process"/>
    <property type="evidence" value="ECO:0007669"/>
    <property type="project" value="TreeGrafter"/>
</dbReference>
<dbReference type="Proteomes" id="UP000001693">
    <property type="component" value="Chromosome"/>
</dbReference>
<dbReference type="STRING" id="395495.Lcho_0073"/>
<keyword evidence="2" id="KW-0808">Transferase</keyword>
<dbReference type="Gene3D" id="3.40.366.10">
    <property type="entry name" value="Malonyl-Coenzyme A Acyl Carrier Protein, domain 2"/>
    <property type="match status" value="1"/>
</dbReference>
<dbReference type="PANTHER" id="PTHR42681:SF6">
    <property type="entry name" value="BLL0263 PROTEIN"/>
    <property type="match status" value="1"/>
</dbReference>
<keyword evidence="3" id="KW-1185">Reference proteome</keyword>
<name>B1Y601_LEPCP</name>
<dbReference type="HOGENOM" id="CLU_030558_4_0_4"/>
<gene>
    <name evidence="2" type="ordered locus">Lcho_0073</name>
</gene>
<dbReference type="AlphaFoldDB" id="B1Y601"/>
<evidence type="ECO:0000259" key="1">
    <source>
        <dbReference type="SMART" id="SM00827"/>
    </source>
</evidence>
<dbReference type="GO" id="GO:0005829">
    <property type="term" value="C:cytosol"/>
    <property type="evidence" value="ECO:0007669"/>
    <property type="project" value="TreeGrafter"/>
</dbReference>
<reference evidence="2 3" key="1">
    <citation type="submission" date="2008-03" db="EMBL/GenBank/DDBJ databases">
        <title>Complete sequence of Leptothrix cholodnii SP-6.</title>
        <authorList>
            <consortium name="US DOE Joint Genome Institute"/>
            <person name="Copeland A."/>
            <person name="Lucas S."/>
            <person name="Lapidus A."/>
            <person name="Glavina del Rio T."/>
            <person name="Dalin E."/>
            <person name="Tice H."/>
            <person name="Bruce D."/>
            <person name="Goodwin L."/>
            <person name="Pitluck S."/>
            <person name="Chertkov O."/>
            <person name="Brettin T."/>
            <person name="Detter J.C."/>
            <person name="Han C."/>
            <person name="Kuske C.R."/>
            <person name="Schmutz J."/>
            <person name="Larimer F."/>
            <person name="Land M."/>
            <person name="Hauser L."/>
            <person name="Kyrpides N."/>
            <person name="Lykidis A."/>
            <person name="Emerson D."/>
            <person name="Richardson P."/>
        </authorList>
    </citation>
    <scope>NUCLEOTIDE SEQUENCE [LARGE SCALE GENOMIC DNA]</scope>
    <source>
        <strain evidence="3">ATCC 51168 / LMG 8142 / SP-6</strain>
    </source>
</reference>
<accession>B1Y601</accession>
<evidence type="ECO:0000313" key="2">
    <source>
        <dbReference type="EMBL" id="ACB32348.1"/>
    </source>
</evidence>
<dbReference type="Pfam" id="PF00698">
    <property type="entry name" value="Acyl_transf_1"/>
    <property type="match status" value="1"/>
</dbReference>
<dbReference type="SUPFAM" id="SSF52151">
    <property type="entry name" value="FabD/lysophospholipase-like"/>
    <property type="match status" value="1"/>
</dbReference>
<feature type="domain" description="Malonyl-CoA:ACP transacylase (MAT)" evidence="1">
    <location>
        <begin position="6"/>
        <end position="303"/>
    </location>
</feature>
<dbReference type="OrthoDB" id="9808564at2"/>
<sequence length="307" mass="32255">MTLGLLFPGQGTQHPDMLPWLGHGCAPLPALALLESRLGADWRNRLADSAWATRNEVAQTLLTGLSLAAWQQLQPLLPAPAVVAGYSVGELAAFSAAGVFGADDALAMASLRARLMDECVQGQPTGLLSISGAAPGAIDDLCRRHALAVAIRIGADRVIVGGLRSDLQAAEDEAGAAGASCTRLAVSIASHTPWMAAGVPRLAEALAARPFERPRVALVCNHTGTTLRTVDALRQALAAQIAATVPWDRCMDTVAERRVRCVLEVGPGNTLARMWNARHPAIPARSVDEFQAPDAAARWVHEALGTD</sequence>
<dbReference type="SMART" id="SM00827">
    <property type="entry name" value="PKS_AT"/>
    <property type="match status" value="1"/>
</dbReference>
<dbReference type="RefSeq" id="WP_012345110.1">
    <property type="nucleotide sequence ID" value="NC_010524.1"/>
</dbReference>
<dbReference type="Gene3D" id="3.30.70.250">
    <property type="entry name" value="Malonyl-CoA ACP transacylase, ACP-binding"/>
    <property type="match status" value="1"/>
</dbReference>
<protein>
    <submittedName>
        <fullName evidence="2">Acyl transferase</fullName>
    </submittedName>
</protein>
<organism evidence="2 3">
    <name type="scientific">Leptothrix cholodnii (strain ATCC 51168 / LMG 8142 / SP-6)</name>
    <name type="common">Leptothrix discophora (strain SP-6)</name>
    <dbReference type="NCBI Taxonomy" id="395495"/>
    <lineage>
        <taxon>Bacteria</taxon>
        <taxon>Pseudomonadati</taxon>
        <taxon>Pseudomonadota</taxon>
        <taxon>Betaproteobacteria</taxon>
        <taxon>Burkholderiales</taxon>
        <taxon>Sphaerotilaceae</taxon>
        <taxon>Leptothrix</taxon>
    </lineage>
</organism>
<dbReference type="eggNOG" id="COG0331">
    <property type="taxonomic scope" value="Bacteria"/>
</dbReference>
<dbReference type="EMBL" id="CP001013">
    <property type="protein sequence ID" value="ACB32348.1"/>
    <property type="molecule type" value="Genomic_DNA"/>
</dbReference>
<dbReference type="InterPro" id="IPR016035">
    <property type="entry name" value="Acyl_Trfase/lysoPLipase"/>
</dbReference>